<dbReference type="OrthoDB" id="9809549at2"/>
<dbReference type="SUPFAM" id="SSF53474">
    <property type="entry name" value="alpha/beta-Hydrolases"/>
    <property type="match status" value="1"/>
</dbReference>
<dbReference type="GO" id="GO:0052689">
    <property type="term" value="F:carboxylic ester hydrolase activity"/>
    <property type="evidence" value="ECO:0007669"/>
    <property type="project" value="TreeGrafter"/>
</dbReference>
<dbReference type="KEGG" id="anp:FK178_07835"/>
<accession>A0A5B8YI89</accession>
<dbReference type="PANTHER" id="PTHR43265:SF1">
    <property type="entry name" value="ESTERASE ESTD"/>
    <property type="match status" value="1"/>
</dbReference>
<evidence type="ECO:0000313" key="4">
    <source>
        <dbReference type="Proteomes" id="UP000321954"/>
    </source>
</evidence>
<dbReference type="Proteomes" id="UP000321954">
    <property type="component" value="Chromosome"/>
</dbReference>
<evidence type="ECO:0000259" key="2">
    <source>
        <dbReference type="Pfam" id="PF12146"/>
    </source>
</evidence>
<dbReference type="PANTHER" id="PTHR43265">
    <property type="entry name" value="ESTERASE ESTD"/>
    <property type="match status" value="1"/>
</dbReference>
<feature type="signal peptide" evidence="1">
    <location>
        <begin position="1"/>
        <end position="21"/>
    </location>
</feature>
<protein>
    <submittedName>
        <fullName evidence="3">Lysophospholipase</fullName>
    </submittedName>
</protein>
<dbReference type="InterPro" id="IPR022742">
    <property type="entry name" value="Hydrolase_4"/>
</dbReference>
<dbReference type="AlphaFoldDB" id="A0A5B8YI89"/>
<organism evidence="3 4">
    <name type="scientific">Antarcticibacterium arcticum</name>
    <dbReference type="NCBI Taxonomy" id="2585771"/>
    <lineage>
        <taxon>Bacteria</taxon>
        <taxon>Pseudomonadati</taxon>
        <taxon>Bacteroidota</taxon>
        <taxon>Flavobacteriia</taxon>
        <taxon>Flavobacteriales</taxon>
        <taxon>Flavobacteriaceae</taxon>
        <taxon>Antarcticibacterium</taxon>
    </lineage>
</organism>
<dbReference type="Pfam" id="PF12146">
    <property type="entry name" value="Hydrolase_4"/>
    <property type="match status" value="1"/>
</dbReference>
<dbReference type="EMBL" id="CP042476">
    <property type="protein sequence ID" value="QED37642.1"/>
    <property type="molecule type" value="Genomic_DNA"/>
</dbReference>
<proteinExistence type="predicted"/>
<evidence type="ECO:0000256" key="1">
    <source>
        <dbReference type="SAM" id="SignalP"/>
    </source>
</evidence>
<keyword evidence="1" id="KW-0732">Signal</keyword>
<dbReference type="InterPro" id="IPR053145">
    <property type="entry name" value="AB_hydrolase_Est10"/>
</dbReference>
<feature type="chain" id="PRO_5023134729" evidence="1">
    <location>
        <begin position="22"/>
        <end position="312"/>
    </location>
</feature>
<name>A0A5B8YI89_9FLAO</name>
<dbReference type="RefSeq" id="WP_146833174.1">
    <property type="nucleotide sequence ID" value="NZ_CP042476.1"/>
</dbReference>
<feature type="domain" description="Serine aminopeptidase S33" evidence="2">
    <location>
        <begin position="75"/>
        <end position="182"/>
    </location>
</feature>
<evidence type="ECO:0000313" key="3">
    <source>
        <dbReference type="EMBL" id="QED37642.1"/>
    </source>
</evidence>
<dbReference type="InterPro" id="IPR029058">
    <property type="entry name" value="AB_hydrolase_fold"/>
</dbReference>
<reference evidence="3 4" key="1">
    <citation type="submission" date="2019-08" db="EMBL/GenBank/DDBJ databases">
        <title>Antarcticibacterium arcticum sp. nov., a bacterium isolated from marine sediment of the Canadian Beaufort Sea.</title>
        <authorList>
            <person name="Lee Y.M."/>
            <person name="Baek K."/>
            <person name="Lee D.-H."/>
            <person name="Shin S.C."/>
            <person name="Jin Y.K."/>
            <person name="Park Y."/>
        </authorList>
    </citation>
    <scope>NUCLEOTIDE SEQUENCE [LARGE SCALE GENOMIC DNA]</scope>
    <source>
        <strain evidence="3 4">PAMC 28998</strain>
    </source>
</reference>
<gene>
    <name evidence="3" type="ORF">FK178_07835</name>
</gene>
<dbReference type="Gene3D" id="3.40.50.1820">
    <property type="entry name" value="alpha/beta hydrolase"/>
    <property type="match status" value="1"/>
</dbReference>
<sequence>MKKTFSLILMFFVLSISFAQQREYLEENLSIDKFTDGTLTLPENIENPSLVIFIQGSGPTNRDGNQPMMKNDGIKKIAHELANKGIASFRYDKRIFKMDKLRIKEADLSFEDFVTDLNSIIEHFSKENKYKNLILAGHSEGSLIGMLAAQSGGADAFISLAGAGRSIDEIIVEQLAKQSAELSENARSAFEEIKEKGRTSNYSPYLESIFRPSVQPYIKSWMKFDPAAELAKLDIPVLIVNGSFDLQVDVTDARLLQNAAAGSQLVIPEKMNHIFRKIEGESLENTKAYNEPGRPLHPELIPSLVDFINSIE</sequence>
<keyword evidence="4" id="KW-1185">Reference proteome</keyword>